<dbReference type="KEGG" id="eli:ELI_02565"/>
<evidence type="ECO:0000259" key="1">
    <source>
        <dbReference type="Pfam" id="PF13480"/>
    </source>
</evidence>
<keyword evidence="3" id="KW-1185">Reference proteome</keyword>
<dbReference type="EMBL" id="CP000157">
    <property type="protein sequence ID" value="ABC62605.1"/>
    <property type="molecule type" value="Genomic_DNA"/>
</dbReference>
<dbReference type="InterPro" id="IPR038740">
    <property type="entry name" value="BioF2-like_GNAT_dom"/>
</dbReference>
<dbReference type="RefSeq" id="WP_011413481.1">
    <property type="nucleotide sequence ID" value="NC_007722.1"/>
</dbReference>
<dbReference type="eggNOG" id="COG5653">
    <property type="taxonomic scope" value="Bacteria"/>
</dbReference>
<protein>
    <recommendedName>
        <fullName evidence="1">BioF2-like acetyltransferase domain-containing protein</fullName>
    </recommendedName>
</protein>
<dbReference type="Pfam" id="PF13480">
    <property type="entry name" value="Acetyltransf_6"/>
    <property type="match status" value="1"/>
</dbReference>
<sequence>MTRIEGALAECATLQPAHFEVRPWEGHELAEDPRPWQDLSRLASDPNPFFEPWALIPALREFAAPGVVQLATLTVGKVLVGLLPLSLTRDYYGRPIPHISVWLHHNAFCGAPLVAAGYEASFWSQMFRWAGDASPTALYLHLARLPADGSLHAALGTVLDLEKRAAAVVQRHKRAFLCSDQAPGDYLAQSLNAKRRKDLRRQYKRLAELGELVFERTMGQEDLSGWIDAYLDLEQRSWKGEQNTALADCPNTARYFRDTLTGAAAAGRLERLAYRLDGKPIAMLSNFLSPPGAFSFKTSFDDAYAKYSPGVLLQRENLDLLRNADIAWCDSCAAEGHPMIDRIWRERREILSINIAIGGAHRRLAMKTLTRFETGAWAEGI</sequence>
<evidence type="ECO:0000313" key="3">
    <source>
        <dbReference type="Proteomes" id="UP000008808"/>
    </source>
</evidence>
<dbReference type="STRING" id="314225.ELI_02565"/>
<dbReference type="AlphaFoldDB" id="Q2NCI6"/>
<name>Q2NCI6_ERYLH</name>
<reference evidence="3" key="1">
    <citation type="journal article" date="2009" name="J. Bacteriol.">
        <title>Complete genome sequence of Erythrobacter litoralis HTCC2594.</title>
        <authorList>
            <person name="Oh H.M."/>
            <person name="Giovannoni S.J."/>
            <person name="Ferriera S."/>
            <person name="Johnson J."/>
            <person name="Cho J.C."/>
        </authorList>
    </citation>
    <scope>NUCLEOTIDE SEQUENCE [LARGE SCALE GENOMIC DNA]</scope>
    <source>
        <strain evidence="3">HTCC2594</strain>
    </source>
</reference>
<feature type="domain" description="BioF2-like acetyltransferase" evidence="1">
    <location>
        <begin position="193"/>
        <end position="331"/>
    </location>
</feature>
<dbReference type="OrthoDB" id="213519at2"/>
<dbReference type="SUPFAM" id="SSF55729">
    <property type="entry name" value="Acyl-CoA N-acyltransferases (Nat)"/>
    <property type="match status" value="1"/>
</dbReference>
<evidence type="ECO:0000313" key="2">
    <source>
        <dbReference type="EMBL" id="ABC62605.1"/>
    </source>
</evidence>
<gene>
    <name evidence="2" type="ordered locus">ELI_02565</name>
</gene>
<accession>Q2NCI6</accession>
<organism evidence="2 3">
    <name type="scientific">Erythrobacter litoralis (strain HTCC2594)</name>
    <dbReference type="NCBI Taxonomy" id="314225"/>
    <lineage>
        <taxon>Bacteria</taxon>
        <taxon>Pseudomonadati</taxon>
        <taxon>Pseudomonadota</taxon>
        <taxon>Alphaproteobacteria</taxon>
        <taxon>Sphingomonadales</taxon>
        <taxon>Erythrobacteraceae</taxon>
        <taxon>Erythrobacter/Porphyrobacter group</taxon>
        <taxon>Erythrobacter</taxon>
    </lineage>
</organism>
<proteinExistence type="predicted"/>
<dbReference type="Gene3D" id="3.40.630.30">
    <property type="match status" value="1"/>
</dbReference>
<dbReference type="Proteomes" id="UP000008808">
    <property type="component" value="Chromosome"/>
</dbReference>
<dbReference type="InterPro" id="IPR016181">
    <property type="entry name" value="Acyl_CoA_acyltransferase"/>
</dbReference>
<dbReference type="HOGENOM" id="CLU_051159_0_0_5"/>